<proteinExistence type="predicted"/>
<keyword evidence="2" id="KW-1185">Reference proteome</keyword>
<name>A0A9P9FVM6_FUSRE</name>
<evidence type="ECO:0000313" key="2">
    <source>
        <dbReference type="Proteomes" id="UP000720189"/>
    </source>
</evidence>
<dbReference type="AlphaFoldDB" id="A0A9P9FVM6"/>
<accession>A0A9P9FVM6</accession>
<reference evidence="1" key="1">
    <citation type="journal article" date="2021" name="Nat. Commun.">
        <title>Genetic determinants of endophytism in the Arabidopsis root mycobiome.</title>
        <authorList>
            <person name="Mesny F."/>
            <person name="Miyauchi S."/>
            <person name="Thiergart T."/>
            <person name="Pickel B."/>
            <person name="Atanasova L."/>
            <person name="Karlsson M."/>
            <person name="Huettel B."/>
            <person name="Barry K.W."/>
            <person name="Haridas S."/>
            <person name="Chen C."/>
            <person name="Bauer D."/>
            <person name="Andreopoulos W."/>
            <person name="Pangilinan J."/>
            <person name="LaButti K."/>
            <person name="Riley R."/>
            <person name="Lipzen A."/>
            <person name="Clum A."/>
            <person name="Drula E."/>
            <person name="Henrissat B."/>
            <person name="Kohler A."/>
            <person name="Grigoriev I.V."/>
            <person name="Martin F.M."/>
            <person name="Hacquard S."/>
        </authorList>
    </citation>
    <scope>NUCLEOTIDE SEQUENCE</scope>
    <source>
        <strain evidence="1">MPI-CAGE-AT-0023</strain>
    </source>
</reference>
<organism evidence="1 2">
    <name type="scientific">Fusarium redolens</name>
    <dbReference type="NCBI Taxonomy" id="48865"/>
    <lineage>
        <taxon>Eukaryota</taxon>
        <taxon>Fungi</taxon>
        <taxon>Dikarya</taxon>
        <taxon>Ascomycota</taxon>
        <taxon>Pezizomycotina</taxon>
        <taxon>Sordariomycetes</taxon>
        <taxon>Hypocreomycetidae</taxon>
        <taxon>Hypocreales</taxon>
        <taxon>Nectriaceae</taxon>
        <taxon>Fusarium</taxon>
        <taxon>Fusarium redolens species complex</taxon>
    </lineage>
</organism>
<sequence>MVGEAIPFAAVDETRRGTSCLVAGKYIRELEHTRNSLMGEWLREDLFEKLGFLGRYLTSIGGFRLPPSPPS</sequence>
<dbReference type="OrthoDB" id="37659at2759"/>
<evidence type="ECO:0000313" key="1">
    <source>
        <dbReference type="EMBL" id="KAH7204850.1"/>
    </source>
</evidence>
<dbReference type="EMBL" id="JAGMUX010000042">
    <property type="protein sequence ID" value="KAH7204850.1"/>
    <property type="molecule type" value="Genomic_DNA"/>
</dbReference>
<dbReference type="Proteomes" id="UP000720189">
    <property type="component" value="Unassembled WGS sequence"/>
</dbReference>
<comment type="caution">
    <text evidence="1">The sequence shown here is derived from an EMBL/GenBank/DDBJ whole genome shotgun (WGS) entry which is preliminary data.</text>
</comment>
<protein>
    <submittedName>
        <fullName evidence="1">Uncharacterized protein</fullName>
    </submittedName>
</protein>
<dbReference type="GeneID" id="70230495"/>
<gene>
    <name evidence="1" type="ORF">BKA55DRAFT_698699</name>
</gene>
<dbReference type="RefSeq" id="XP_046040830.1">
    <property type="nucleotide sequence ID" value="XM_046200541.1"/>
</dbReference>